<sequence>GRSSGVPMCPPPAGPRASRAPRGRHPDARTGGERVPGTERERAYDVRTAECLGALVSGRAVTSGDGLVRQITRLLRPREESQ</sequence>
<name>A0ABW1GTT8_9ACTN</name>
<reference evidence="3" key="1">
    <citation type="journal article" date="2019" name="Int. J. Syst. Evol. Microbiol.">
        <title>The Global Catalogue of Microorganisms (GCM) 10K type strain sequencing project: providing services to taxonomists for standard genome sequencing and annotation.</title>
        <authorList>
            <consortium name="The Broad Institute Genomics Platform"/>
            <consortium name="The Broad Institute Genome Sequencing Center for Infectious Disease"/>
            <person name="Wu L."/>
            <person name="Ma J."/>
        </authorList>
    </citation>
    <scope>NUCLEOTIDE SEQUENCE [LARGE SCALE GENOMIC DNA]</scope>
    <source>
        <strain evidence="3">JCM 4147</strain>
    </source>
</reference>
<evidence type="ECO:0000313" key="3">
    <source>
        <dbReference type="Proteomes" id="UP001596200"/>
    </source>
</evidence>
<accession>A0ABW1GTT8</accession>
<protein>
    <submittedName>
        <fullName evidence="2">Uncharacterized protein</fullName>
    </submittedName>
</protein>
<feature type="region of interest" description="Disordered" evidence="1">
    <location>
        <begin position="1"/>
        <end position="42"/>
    </location>
</feature>
<comment type="caution">
    <text evidence="2">The sequence shown here is derived from an EMBL/GenBank/DDBJ whole genome shotgun (WGS) entry which is preliminary data.</text>
</comment>
<evidence type="ECO:0000256" key="1">
    <source>
        <dbReference type="SAM" id="MobiDB-lite"/>
    </source>
</evidence>
<organism evidence="2 3">
    <name type="scientific">Streptomyces pulveraceus</name>
    <dbReference type="NCBI Taxonomy" id="68258"/>
    <lineage>
        <taxon>Bacteria</taxon>
        <taxon>Bacillati</taxon>
        <taxon>Actinomycetota</taxon>
        <taxon>Actinomycetes</taxon>
        <taxon>Kitasatosporales</taxon>
        <taxon>Streptomycetaceae</taxon>
        <taxon>Streptomyces</taxon>
    </lineage>
</organism>
<proteinExistence type="predicted"/>
<gene>
    <name evidence="2" type="ORF">ACFP1B_26305</name>
</gene>
<keyword evidence="3" id="KW-1185">Reference proteome</keyword>
<feature type="non-terminal residue" evidence="2">
    <location>
        <position position="1"/>
    </location>
</feature>
<dbReference type="EMBL" id="JBHSPU010000022">
    <property type="protein sequence ID" value="MFC5916911.1"/>
    <property type="molecule type" value="Genomic_DNA"/>
</dbReference>
<evidence type="ECO:0000313" key="2">
    <source>
        <dbReference type="EMBL" id="MFC5916911.1"/>
    </source>
</evidence>
<dbReference type="Proteomes" id="UP001596200">
    <property type="component" value="Unassembled WGS sequence"/>
</dbReference>
<feature type="compositionally biased region" description="Basic and acidic residues" evidence="1">
    <location>
        <begin position="24"/>
        <end position="42"/>
    </location>
</feature>